<protein>
    <recommendedName>
        <fullName evidence="3">LPP20 lipoprotein</fullName>
    </recommendedName>
</protein>
<feature type="coiled-coil region" evidence="1">
    <location>
        <begin position="24"/>
        <end position="51"/>
    </location>
</feature>
<proteinExistence type="predicted"/>
<sequence>MSIFKSVWIGIVCLGITACASSPEDEYAKRLQEQQERVEKIKAQQDELKAQSIDDAIVEVPPWFFQAPANNGSGYYGTGTGLSSTMQGATDKARIRAESEIGRKYSNDVATNAKDYRASVSSNAAAGDTVSESTEVTIDAFSTSRLSNLEIVDYKILREGTQYRVYVLMYGSNQVFDKTDLLNDVREDAAQAHEALQERVKAERASASTSAL</sequence>
<keyword evidence="1" id="KW-0175">Coiled coil</keyword>
<geneLocation type="plasmid" evidence="2">
    <name>p1</name>
</geneLocation>
<dbReference type="RefSeq" id="WP_353500398.1">
    <property type="nucleotide sequence ID" value="NZ_CP115922.1"/>
</dbReference>
<dbReference type="EMBL" id="CP115922">
    <property type="protein sequence ID" value="XCD19280.1"/>
    <property type="molecule type" value="Genomic_DNA"/>
</dbReference>
<dbReference type="AlphaFoldDB" id="A0AAU8BSE4"/>
<evidence type="ECO:0000256" key="1">
    <source>
        <dbReference type="SAM" id="Coils"/>
    </source>
</evidence>
<evidence type="ECO:0008006" key="3">
    <source>
        <dbReference type="Google" id="ProtNLM"/>
    </source>
</evidence>
<accession>A0AAU8BSE4</accession>
<organism evidence="2">
    <name type="scientific">Vibrio chaetopteri</name>
    <dbReference type="NCBI Taxonomy" id="3016528"/>
    <lineage>
        <taxon>Bacteria</taxon>
        <taxon>Pseudomonadati</taxon>
        <taxon>Pseudomonadota</taxon>
        <taxon>Gammaproteobacteria</taxon>
        <taxon>Vibrionales</taxon>
        <taxon>Vibrionaceae</taxon>
        <taxon>Vibrio</taxon>
    </lineage>
</organism>
<gene>
    <name evidence="2" type="ORF">PG915_24295</name>
</gene>
<name>A0AAU8BSE4_9VIBR</name>
<reference evidence="2" key="1">
    <citation type="submission" date="2023-01" db="EMBL/GenBank/DDBJ databases">
        <title>Vibrio sp. CB1-14 genome sequencing.</title>
        <authorList>
            <person name="Otstavnykh N."/>
            <person name="Isaeva M."/>
            <person name="Meleshko D."/>
        </authorList>
    </citation>
    <scope>NUCLEOTIDE SEQUENCE</scope>
    <source>
        <strain evidence="2">CB1-14</strain>
        <plasmid evidence="2">p1</plasmid>
    </source>
</reference>
<dbReference type="KEGG" id="vck:PG915_24295"/>
<dbReference type="PROSITE" id="PS51257">
    <property type="entry name" value="PROKAR_LIPOPROTEIN"/>
    <property type="match status" value="1"/>
</dbReference>
<keyword evidence="2" id="KW-0614">Plasmid</keyword>
<evidence type="ECO:0000313" key="2">
    <source>
        <dbReference type="EMBL" id="XCD19280.1"/>
    </source>
</evidence>